<reference evidence="1 2" key="1">
    <citation type="submission" date="2008-03" db="EMBL/GenBank/DDBJ databases">
        <title>Complete sequence of chromosome of Methylobacterium radiotolerans JCM 2831.</title>
        <authorList>
            <consortium name="US DOE Joint Genome Institute"/>
            <person name="Copeland A."/>
            <person name="Lucas S."/>
            <person name="Lapidus A."/>
            <person name="Glavina del Rio T."/>
            <person name="Dalin E."/>
            <person name="Tice H."/>
            <person name="Bruce D."/>
            <person name="Goodwin L."/>
            <person name="Pitluck S."/>
            <person name="Kiss H."/>
            <person name="Brettin T."/>
            <person name="Detter J.C."/>
            <person name="Han C."/>
            <person name="Kuske C.R."/>
            <person name="Schmutz J."/>
            <person name="Larimer F."/>
            <person name="Land M."/>
            <person name="Hauser L."/>
            <person name="Kyrpides N."/>
            <person name="Mikhailova N."/>
            <person name="Marx C.J."/>
            <person name="Richardson P."/>
        </authorList>
    </citation>
    <scope>NUCLEOTIDE SEQUENCE [LARGE SCALE GENOMIC DNA]</scope>
    <source>
        <strain evidence="2">ATCC 27329 / DSM 1819 / JCM 2831 / NBRC 15690 / NCIMB 10815 / 0-1</strain>
    </source>
</reference>
<dbReference type="KEGG" id="mrd:Mrad2831_4086"/>
<dbReference type="EMBL" id="CP001001">
    <property type="protein sequence ID" value="ACB26056.1"/>
    <property type="molecule type" value="Genomic_DNA"/>
</dbReference>
<accession>B1M0E5</accession>
<dbReference type="eggNOG" id="COG3746">
    <property type="taxonomic scope" value="Bacteria"/>
</dbReference>
<dbReference type="Gene3D" id="2.40.160.10">
    <property type="entry name" value="Porin"/>
    <property type="match status" value="1"/>
</dbReference>
<evidence type="ECO:0000313" key="2">
    <source>
        <dbReference type="Proteomes" id="UP000006589"/>
    </source>
</evidence>
<protein>
    <submittedName>
        <fullName evidence="1">Phosphate-selective porin O and P</fullName>
    </submittedName>
</protein>
<evidence type="ECO:0000313" key="1">
    <source>
        <dbReference type="EMBL" id="ACB26056.1"/>
    </source>
</evidence>
<sequence>MRGFPALTAPSDWRRPADLFSAAPVIGTRTAPAVLAVSLALAGPAGAGEDAFEGMAGPSGERLRYDAKGLTLTFPEPDVKLQIGGRLHIDGGAAGFGRPDLPEAFPDNVAVRRAWIEPTLTIGRDWVIAFQYDFADPMLPINDALVAWKGVPDTILTLGNMKEPFSLEWLQSNNDTLFAERSVANALVPERRFGFAAGHHGKNWTAVAGVFGNAASNGIDGDGVAVAARATVAPIMEGDETLHLGLAGVFRTRSRSDGAFGFSSPAGAFLFERPLVDTGDLPDAASVSRLGAELAYRRGPLLVQAEYIRAALQPFPGPSQPGAALDFQGGYVEAALVLNGEGRAYALTPQSGTTYATFRGVTVPEAQRLSRGGIGVFELAARYSAVDLDARGFRGGMEQDVTLGLSWYPEPNLRLIGNVVHGRVWPGEAQSDTLGTRPFSVDTVIARLQIYW</sequence>
<dbReference type="STRING" id="426355.Mrad2831_4086"/>
<dbReference type="InterPro" id="IPR010870">
    <property type="entry name" value="Porin_O/P"/>
</dbReference>
<dbReference type="InterPro" id="IPR023614">
    <property type="entry name" value="Porin_dom_sf"/>
</dbReference>
<name>B1M0E5_METRJ</name>
<gene>
    <name evidence="1" type="ordered locus">Mrad2831_4086</name>
</gene>
<dbReference type="Proteomes" id="UP000006589">
    <property type="component" value="Chromosome"/>
</dbReference>
<organism evidence="1 2">
    <name type="scientific">Methylobacterium radiotolerans (strain ATCC 27329 / DSM 1819 / JCM 2831 / NBRC 15690 / NCIMB 10815 / 0-1)</name>
    <dbReference type="NCBI Taxonomy" id="426355"/>
    <lineage>
        <taxon>Bacteria</taxon>
        <taxon>Pseudomonadati</taxon>
        <taxon>Pseudomonadota</taxon>
        <taxon>Alphaproteobacteria</taxon>
        <taxon>Hyphomicrobiales</taxon>
        <taxon>Methylobacteriaceae</taxon>
        <taxon>Methylobacterium</taxon>
    </lineage>
</organism>
<dbReference type="SUPFAM" id="SSF56935">
    <property type="entry name" value="Porins"/>
    <property type="match status" value="1"/>
</dbReference>
<dbReference type="Pfam" id="PF07396">
    <property type="entry name" value="Porin_O_P"/>
    <property type="match status" value="1"/>
</dbReference>
<dbReference type="HOGENOM" id="CLU_031025_4_1_5"/>
<proteinExistence type="predicted"/>
<dbReference type="AlphaFoldDB" id="B1M0E5"/>